<dbReference type="Gene3D" id="1.20.1280.50">
    <property type="match status" value="1"/>
</dbReference>
<dbReference type="Pfam" id="PF12937">
    <property type="entry name" value="F-box-like"/>
    <property type="match status" value="1"/>
</dbReference>
<name>A0A8E2DQ78_9APHY</name>
<evidence type="ECO:0000313" key="5">
    <source>
        <dbReference type="Proteomes" id="UP000250043"/>
    </source>
</evidence>
<feature type="domain" description="F-box" evidence="3">
    <location>
        <begin position="10"/>
        <end position="56"/>
    </location>
</feature>
<protein>
    <recommendedName>
        <fullName evidence="3">F-box domain-containing protein</fullName>
    </recommendedName>
</protein>
<dbReference type="OrthoDB" id="722566at2759"/>
<evidence type="ECO:0000259" key="3">
    <source>
        <dbReference type="PROSITE" id="PS50181"/>
    </source>
</evidence>
<evidence type="ECO:0000256" key="1">
    <source>
        <dbReference type="ARBA" id="ARBA00004906"/>
    </source>
</evidence>
<dbReference type="Pfam" id="PF12014">
    <property type="entry name" value="Cyclin_D1_bind"/>
    <property type="match status" value="1"/>
</dbReference>
<evidence type="ECO:0000256" key="2">
    <source>
        <dbReference type="ARBA" id="ARBA00022786"/>
    </source>
</evidence>
<dbReference type="Proteomes" id="UP000250043">
    <property type="component" value="Unassembled WGS sequence"/>
</dbReference>
<evidence type="ECO:0000313" key="4">
    <source>
        <dbReference type="EMBL" id="OCH93750.1"/>
    </source>
</evidence>
<keyword evidence="5" id="KW-1185">Reference proteome</keyword>
<gene>
    <name evidence="4" type="ORF">OBBRIDRAFT_724140</name>
</gene>
<accession>A0A8E2DQ78</accession>
<dbReference type="SUPFAM" id="SSF81383">
    <property type="entry name" value="F-box domain"/>
    <property type="match status" value="1"/>
</dbReference>
<dbReference type="EMBL" id="KV722351">
    <property type="protein sequence ID" value="OCH93750.1"/>
    <property type="molecule type" value="Genomic_DNA"/>
</dbReference>
<dbReference type="InterPro" id="IPR045048">
    <property type="entry name" value="FBXO31/39"/>
</dbReference>
<dbReference type="GO" id="GO:0016567">
    <property type="term" value="P:protein ubiquitination"/>
    <property type="evidence" value="ECO:0007669"/>
    <property type="project" value="UniProtKB-UniPathway"/>
</dbReference>
<dbReference type="InterPro" id="IPR001810">
    <property type="entry name" value="F-box_dom"/>
</dbReference>
<dbReference type="AlphaFoldDB" id="A0A8E2DQ78"/>
<comment type="pathway">
    <text evidence="1">Protein modification; protein ubiquitination.</text>
</comment>
<dbReference type="UniPathway" id="UPA00143"/>
<organism evidence="4 5">
    <name type="scientific">Obba rivulosa</name>
    <dbReference type="NCBI Taxonomy" id="1052685"/>
    <lineage>
        <taxon>Eukaryota</taxon>
        <taxon>Fungi</taxon>
        <taxon>Dikarya</taxon>
        <taxon>Basidiomycota</taxon>
        <taxon>Agaricomycotina</taxon>
        <taxon>Agaricomycetes</taxon>
        <taxon>Polyporales</taxon>
        <taxon>Gelatoporiaceae</taxon>
        <taxon>Obba</taxon>
    </lineage>
</organism>
<sequence>MTSSRGTPSICRVVDLPFDVLLEVAGYLPGADVCTFFSTCKVLRRYLRHESIWHRLCARYGLCDLTHFSISSYYTIYTGLLHTYGPLLGLWANDHPFRGNIVEFSLFPGDEIESGGIVGEVWRLSDSVSEDESPQSPRLIRFLKITFDLPPSLAEQVNPEGLQRAYPMCWPQPNPLGQPRDHLVSIEVLPPSNHGQFMQAHRRTFVHPEFPAPGTPWLDLDRALPRLKMSQPGVVNQRALASILPAARLPVMFTSSTSHIKPSSIRFRCPMDPIAQTSHANYHKPALPIHLMDTSPPRYYPLRREVAQRIDPESEDWHLGTMAGVWLGYFGQHGTECLYFGWEEDSRKLHAWKITGDLNVPRGVVSWEVVGTTSGELGMHSSFLEDTTTTRARRFFVGHGTLGDRGFT</sequence>
<dbReference type="PANTHER" id="PTHR10706:SF130">
    <property type="entry name" value="F-BOX ONLY PROTEIN 31"/>
    <property type="match status" value="1"/>
</dbReference>
<reference evidence="4 5" key="1">
    <citation type="submission" date="2016-07" db="EMBL/GenBank/DDBJ databases">
        <title>Draft genome of the white-rot fungus Obba rivulosa 3A-2.</title>
        <authorList>
            <consortium name="DOE Joint Genome Institute"/>
            <person name="Miettinen O."/>
            <person name="Riley R."/>
            <person name="Acob R."/>
            <person name="Barry K."/>
            <person name="Cullen D."/>
            <person name="De Vries R."/>
            <person name="Hainaut M."/>
            <person name="Hatakka A."/>
            <person name="Henrissat B."/>
            <person name="Hilden K."/>
            <person name="Kuo R."/>
            <person name="Labutti K."/>
            <person name="Lipzen A."/>
            <person name="Makela M.R."/>
            <person name="Sandor L."/>
            <person name="Spatafora J.W."/>
            <person name="Grigoriev I.V."/>
            <person name="Hibbett D.S."/>
        </authorList>
    </citation>
    <scope>NUCLEOTIDE SEQUENCE [LARGE SCALE GENOMIC DNA]</scope>
    <source>
        <strain evidence="4 5">3A-2</strain>
    </source>
</reference>
<keyword evidence="2" id="KW-0833">Ubl conjugation pathway</keyword>
<dbReference type="PROSITE" id="PS50181">
    <property type="entry name" value="FBOX"/>
    <property type="match status" value="1"/>
</dbReference>
<dbReference type="PANTHER" id="PTHR10706">
    <property type="entry name" value="F-BOX FAMILY PROTEIN"/>
    <property type="match status" value="1"/>
</dbReference>
<dbReference type="InterPro" id="IPR036047">
    <property type="entry name" value="F-box-like_dom_sf"/>
</dbReference>
<proteinExistence type="predicted"/>